<name>A0AAD4KYL0_9EURO</name>
<dbReference type="EMBL" id="JAJTJA010000002">
    <property type="protein sequence ID" value="KAH8703930.1"/>
    <property type="molecule type" value="Genomic_DNA"/>
</dbReference>
<dbReference type="RefSeq" id="XP_046076948.1">
    <property type="nucleotide sequence ID" value="XM_046219838.1"/>
</dbReference>
<evidence type="ECO:0000313" key="1">
    <source>
        <dbReference type="EMBL" id="KAH8703930.1"/>
    </source>
</evidence>
<reference evidence="1" key="1">
    <citation type="submission" date="2021-12" db="EMBL/GenBank/DDBJ databases">
        <title>Convergent genome expansion in fungi linked to evolution of root-endophyte symbiosis.</title>
        <authorList>
            <consortium name="DOE Joint Genome Institute"/>
            <person name="Ke Y.-H."/>
            <person name="Bonito G."/>
            <person name="Liao H.-L."/>
            <person name="Looney B."/>
            <person name="Rojas-Flechas A."/>
            <person name="Nash J."/>
            <person name="Hameed K."/>
            <person name="Schadt C."/>
            <person name="Martin F."/>
            <person name="Crous P.W."/>
            <person name="Miettinen O."/>
            <person name="Magnuson J.K."/>
            <person name="Labbe J."/>
            <person name="Jacobson D."/>
            <person name="Doktycz M.J."/>
            <person name="Veneault-Fourrey C."/>
            <person name="Kuo A."/>
            <person name="Mondo S."/>
            <person name="Calhoun S."/>
            <person name="Riley R."/>
            <person name="Ohm R."/>
            <person name="LaButti K."/>
            <person name="Andreopoulos B."/>
            <person name="Pangilinan J."/>
            <person name="Nolan M."/>
            <person name="Tritt A."/>
            <person name="Clum A."/>
            <person name="Lipzen A."/>
            <person name="Daum C."/>
            <person name="Barry K."/>
            <person name="Grigoriev I.V."/>
            <person name="Vilgalys R."/>
        </authorList>
    </citation>
    <scope>NUCLEOTIDE SEQUENCE</scope>
    <source>
        <strain evidence="1">PMI_201</strain>
    </source>
</reference>
<dbReference type="GeneID" id="70250125"/>
<comment type="caution">
    <text evidence="1">The sequence shown here is derived from an EMBL/GenBank/DDBJ whole genome shotgun (WGS) entry which is preliminary data.</text>
</comment>
<accession>A0AAD4KYL0</accession>
<proteinExistence type="predicted"/>
<keyword evidence="2" id="KW-1185">Reference proteome</keyword>
<gene>
    <name evidence="1" type="ORF">BGW36DRAFT_423470</name>
</gene>
<sequence>MSGLSGIPSSTGRNFAWVIRNPIRTPNGYKLRVCLTSNGQFVPFHGNPNQPYNFDIVFRHPDLIFGVVVAMIPGSLEQQGHFSLEIPEAHLPRWPGEYRLELNKPLVGFLPAADAHEGSSAATAVLTVRSREGPSSSSSSLSEWRQLPEWSFLMGLILALGIHWVASVGW</sequence>
<dbReference type="AlphaFoldDB" id="A0AAD4KYL0"/>
<organism evidence="1 2">
    <name type="scientific">Talaromyces proteolyticus</name>
    <dbReference type="NCBI Taxonomy" id="1131652"/>
    <lineage>
        <taxon>Eukaryota</taxon>
        <taxon>Fungi</taxon>
        <taxon>Dikarya</taxon>
        <taxon>Ascomycota</taxon>
        <taxon>Pezizomycotina</taxon>
        <taxon>Eurotiomycetes</taxon>
        <taxon>Eurotiomycetidae</taxon>
        <taxon>Eurotiales</taxon>
        <taxon>Trichocomaceae</taxon>
        <taxon>Talaromyces</taxon>
        <taxon>Talaromyces sect. Bacilispori</taxon>
    </lineage>
</organism>
<protein>
    <submittedName>
        <fullName evidence="1">Uncharacterized protein</fullName>
    </submittedName>
</protein>
<evidence type="ECO:0000313" key="2">
    <source>
        <dbReference type="Proteomes" id="UP001201262"/>
    </source>
</evidence>
<dbReference type="Proteomes" id="UP001201262">
    <property type="component" value="Unassembled WGS sequence"/>
</dbReference>